<dbReference type="SUPFAM" id="SSF52540">
    <property type="entry name" value="P-loop containing nucleoside triphosphate hydrolases"/>
    <property type="match status" value="1"/>
</dbReference>
<dbReference type="KEGG" id="sxa:FMM02_07110"/>
<evidence type="ECO:0000256" key="2">
    <source>
        <dbReference type="PROSITE-ProRule" id="PRU00339"/>
    </source>
</evidence>
<keyword evidence="2" id="KW-0802">TPR repeat</keyword>
<evidence type="ECO:0000313" key="4">
    <source>
        <dbReference type="Proteomes" id="UP000321857"/>
    </source>
</evidence>
<proteinExistence type="predicted"/>
<feature type="repeat" description="TPR" evidence="2">
    <location>
        <begin position="239"/>
        <end position="272"/>
    </location>
</feature>
<keyword evidence="1" id="KW-0808">Transferase</keyword>
<dbReference type="PANTHER" id="PTHR12788">
    <property type="entry name" value="PROTEIN-TYROSINE SULFOTRANSFERASE 2"/>
    <property type="match status" value="1"/>
</dbReference>
<dbReference type="SUPFAM" id="SSF48452">
    <property type="entry name" value="TPR-like"/>
    <property type="match status" value="2"/>
</dbReference>
<evidence type="ECO:0000313" key="3">
    <source>
        <dbReference type="EMBL" id="QDP19747.1"/>
    </source>
</evidence>
<reference evidence="3 4" key="1">
    <citation type="submission" date="2019-07" db="EMBL/GenBank/DDBJ databases">
        <title>Sphingomonas AE3 Genome sequencing and assembly.</title>
        <authorList>
            <person name="Kim H."/>
        </authorList>
    </citation>
    <scope>NUCLEOTIDE SEQUENCE [LARGE SCALE GENOMIC DNA]</scope>
    <source>
        <strain evidence="3 4">AE3</strain>
    </source>
</reference>
<evidence type="ECO:0000256" key="1">
    <source>
        <dbReference type="ARBA" id="ARBA00022679"/>
    </source>
</evidence>
<sequence>MTVTTALAQAARLHAAGKYSDALRSAEEALAANPRDLGALRLVGLLYCQTGEPALGAGFLTQAVSQAPKDLPTRLNAIQALLQSGKAAEAEKLAASAPPTASADLLKLRAAAAAQLGNHDRRVDLLKQALALDEQDYGGWNNLGNALHDAGRYDEAVTALEKARDLKPGDEVVLGNLARSMAATGRAGDGIAALAAIVKASPNDAKAHWRLAEALREAGDNGGAIQVIGRAGQLDNRDPFIFTTMGVIFGNLNDLAKAEQAFRYAVSVDPRHAPAYLNLGILLEQGNRLDDLKVLIRQMADQGLRGDETRFLAALLLRRDGKLADALEIASSTEPGGSIDDNMRAHLIGQLADRLDQPQLAFDSFVAMHEASAQSPTGRRFDGSEVRREIDKAREKVTRPWYGSWQVPPSAMAGRSPAAPAFLVGFLRSGTTLLDTMLMGHPGTHVMEEEPILTKLTQQLDSVESIGALDEQAIAALRDSYFREADSVAPVPDGALLVDKNPLASLRAPLIHRLFPDARFIFALRHPCDVVLSCFMQNFKINQAMASFLTLDNAARYYDSVMHFWANAREVMPLNVHTIRYEDLVADREPELRRLVDFLGLTWDDQLLEHEDTAAKRGYIRTPSYAQVTEGIYQRASGRWEKYREQLAPVLPILAPWAEAFGYDPIEL</sequence>
<dbReference type="Pfam" id="PF13432">
    <property type="entry name" value="TPR_16"/>
    <property type="match status" value="2"/>
</dbReference>
<keyword evidence="4" id="KW-1185">Reference proteome</keyword>
<dbReference type="Pfam" id="PF13469">
    <property type="entry name" value="Sulfotransfer_3"/>
    <property type="match status" value="1"/>
</dbReference>
<dbReference type="RefSeq" id="WP_147494196.1">
    <property type="nucleotide sequence ID" value="NZ_CP041659.1"/>
</dbReference>
<dbReference type="SMART" id="SM00028">
    <property type="entry name" value="TPR"/>
    <property type="match status" value="6"/>
</dbReference>
<organism evidence="3 4">
    <name type="scientific">Sphingomonas xanthus</name>
    <dbReference type="NCBI Taxonomy" id="2594473"/>
    <lineage>
        <taxon>Bacteria</taxon>
        <taxon>Pseudomonadati</taxon>
        <taxon>Pseudomonadota</taxon>
        <taxon>Alphaproteobacteria</taxon>
        <taxon>Sphingomonadales</taxon>
        <taxon>Sphingomonadaceae</taxon>
        <taxon>Sphingomonas</taxon>
    </lineage>
</organism>
<gene>
    <name evidence="3" type="ORF">FMM02_07110</name>
</gene>
<dbReference type="AlphaFoldDB" id="A0A516IS48"/>
<dbReference type="EMBL" id="CP041659">
    <property type="protein sequence ID" value="QDP19747.1"/>
    <property type="molecule type" value="Genomic_DNA"/>
</dbReference>
<dbReference type="InterPro" id="IPR011990">
    <property type="entry name" value="TPR-like_helical_dom_sf"/>
</dbReference>
<dbReference type="Proteomes" id="UP000321857">
    <property type="component" value="Chromosome"/>
</dbReference>
<feature type="repeat" description="TPR" evidence="2">
    <location>
        <begin position="137"/>
        <end position="170"/>
    </location>
</feature>
<dbReference type="Gene3D" id="1.25.40.10">
    <property type="entry name" value="Tetratricopeptide repeat domain"/>
    <property type="match status" value="3"/>
</dbReference>
<dbReference type="InterPro" id="IPR027417">
    <property type="entry name" value="P-loop_NTPase"/>
</dbReference>
<dbReference type="Gene3D" id="3.40.50.300">
    <property type="entry name" value="P-loop containing nucleotide triphosphate hydrolases"/>
    <property type="match status" value="1"/>
</dbReference>
<dbReference type="Pfam" id="PF14559">
    <property type="entry name" value="TPR_19"/>
    <property type="match status" value="1"/>
</dbReference>
<name>A0A516IS48_9SPHN</name>
<dbReference type="OrthoDB" id="9800698at2"/>
<dbReference type="GO" id="GO:0008476">
    <property type="term" value="F:protein-tyrosine sulfotransferase activity"/>
    <property type="evidence" value="ECO:0007669"/>
    <property type="project" value="InterPro"/>
</dbReference>
<dbReference type="PANTHER" id="PTHR12788:SF10">
    <property type="entry name" value="PROTEIN-TYROSINE SULFOTRANSFERASE"/>
    <property type="match status" value="1"/>
</dbReference>
<dbReference type="InterPro" id="IPR026634">
    <property type="entry name" value="TPST-like"/>
</dbReference>
<accession>A0A516IS48</accession>
<protein>
    <submittedName>
        <fullName evidence="3">Tetratricopeptide repeat protein</fullName>
    </submittedName>
</protein>
<dbReference type="InterPro" id="IPR019734">
    <property type="entry name" value="TPR_rpt"/>
</dbReference>
<dbReference type="PROSITE" id="PS50005">
    <property type="entry name" value="TPR"/>
    <property type="match status" value="2"/>
</dbReference>